<sequence length="54" mass="5864">MNLSEDAPSLKGPGPNFSPVQPISKEILIVIYFEESTNQGIITIMIGNMQPFVG</sequence>
<organism evidence="2 3">
    <name type="scientific">Parelaphostrongylus tenuis</name>
    <name type="common">Meningeal worm</name>
    <dbReference type="NCBI Taxonomy" id="148309"/>
    <lineage>
        <taxon>Eukaryota</taxon>
        <taxon>Metazoa</taxon>
        <taxon>Ecdysozoa</taxon>
        <taxon>Nematoda</taxon>
        <taxon>Chromadorea</taxon>
        <taxon>Rhabditida</taxon>
        <taxon>Rhabditina</taxon>
        <taxon>Rhabditomorpha</taxon>
        <taxon>Strongyloidea</taxon>
        <taxon>Metastrongylidae</taxon>
        <taxon>Parelaphostrongylus</taxon>
    </lineage>
</organism>
<gene>
    <name evidence="2" type="ORF">KIN20_035366</name>
</gene>
<comment type="caution">
    <text evidence="2">The sequence shown here is derived from an EMBL/GenBank/DDBJ whole genome shotgun (WGS) entry which is preliminary data.</text>
</comment>
<feature type="region of interest" description="Disordered" evidence="1">
    <location>
        <begin position="1"/>
        <end position="20"/>
    </location>
</feature>
<dbReference type="AlphaFoldDB" id="A0AAD5WJM5"/>
<dbReference type="EMBL" id="JAHQIW010007219">
    <property type="protein sequence ID" value="KAJ1373039.1"/>
    <property type="molecule type" value="Genomic_DNA"/>
</dbReference>
<evidence type="ECO:0000256" key="1">
    <source>
        <dbReference type="SAM" id="MobiDB-lite"/>
    </source>
</evidence>
<dbReference type="Proteomes" id="UP001196413">
    <property type="component" value="Unassembled WGS sequence"/>
</dbReference>
<accession>A0AAD5WJM5</accession>
<keyword evidence="3" id="KW-1185">Reference proteome</keyword>
<name>A0AAD5WJM5_PARTN</name>
<proteinExistence type="predicted"/>
<protein>
    <submittedName>
        <fullName evidence="2">Uncharacterized protein</fullName>
    </submittedName>
</protein>
<evidence type="ECO:0000313" key="2">
    <source>
        <dbReference type="EMBL" id="KAJ1373039.1"/>
    </source>
</evidence>
<reference evidence="2" key="1">
    <citation type="submission" date="2021-06" db="EMBL/GenBank/DDBJ databases">
        <title>Parelaphostrongylus tenuis whole genome reference sequence.</title>
        <authorList>
            <person name="Garwood T.J."/>
            <person name="Larsen P.A."/>
            <person name="Fountain-Jones N.M."/>
            <person name="Garbe J.R."/>
            <person name="Macchietto M.G."/>
            <person name="Kania S.A."/>
            <person name="Gerhold R.W."/>
            <person name="Richards J.E."/>
            <person name="Wolf T.M."/>
        </authorList>
    </citation>
    <scope>NUCLEOTIDE SEQUENCE</scope>
    <source>
        <strain evidence="2">MNPRO001-30</strain>
        <tissue evidence="2">Meninges</tissue>
    </source>
</reference>
<evidence type="ECO:0000313" key="3">
    <source>
        <dbReference type="Proteomes" id="UP001196413"/>
    </source>
</evidence>